<dbReference type="AlphaFoldDB" id="A0A2H0LMF4"/>
<dbReference type="Gene3D" id="3.30.450.90">
    <property type="match status" value="1"/>
</dbReference>
<feature type="domain" description="Bacterial type II secretion system protein E" evidence="2">
    <location>
        <begin position="193"/>
        <end position="207"/>
    </location>
</feature>
<dbReference type="InterPro" id="IPR027417">
    <property type="entry name" value="P-loop_NTPase"/>
</dbReference>
<dbReference type="InterPro" id="IPR050921">
    <property type="entry name" value="T4SS_GSP_E_ATPase"/>
</dbReference>
<dbReference type="GO" id="GO:0005524">
    <property type="term" value="F:ATP binding"/>
    <property type="evidence" value="ECO:0007669"/>
    <property type="project" value="InterPro"/>
</dbReference>
<dbReference type="InterPro" id="IPR006321">
    <property type="entry name" value="PilT/PilU"/>
</dbReference>
<dbReference type="Pfam" id="PF00437">
    <property type="entry name" value="T2SSE"/>
    <property type="match status" value="1"/>
</dbReference>
<organism evidence="3 4">
    <name type="scientific">Candidatus Abzuiibacterium crystallinum</name>
    <dbReference type="NCBI Taxonomy" id="1974748"/>
    <lineage>
        <taxon>Bacteria</taxon>
        <taxon>Pseudomonadati</taxon>
        <taxon>Candidatus Omnitrophota</taxon>
        <taxon>Candidatus Abzuiibacterium</taxon>
    </lineage>
</organism>
<evidence type="ECO:0000313" key="4">
    <source>
        <dbReference type="Proteomes" id="UP000230859"/>
    </source>
</evidence>
<sequence length="370" mass="41272">MNIREIIELAFEKRASDIHLEVGRPITFRLNGDLVSISDKELSEQDTEEYMRAITDESHRQKIDRVGGVDFGFAYAKTSRLRVSAFRQKSYIGMVLRLLPNRFFDFDAIGIPEKVVQLLNRPRGLILVTGPTGSGKSTTLATMIDYINANHPAHIVTIEDPIEFVHEHKRGIIVQREVGVDVPSFSEAVVKSLRQDPDVLLIGEMRDLATMEAAITAAETGHLVFATLHTTGAARTVDRVIDVFPSHQQAQIRVQLSVTLIAVVSQALIPRIDQDGRVAAFEIMIQTPAISNLIRENKTFQIFSEIQTGHKFGMRTLDSHLIDLYAKGIISYESALETAYDQGQFIQQAAKSNVLGPVSTTPTPKKRWGR</sequence>
<name>A0A2H0LMF4_9BACT</name>
<dbReference type="InterPro" id="IPR003593">
    <property type="entry name" value="AAA+_ATPase"/>
</dbReference>
<dbReference type="SUPFAM" id="SSF52540">
    <property type="entry name" value="P-loop containing nucleoside triphosphate hydrolases"/>
    <property type="match status" value="1"/>
</dbReference>
<dbReference type="PANTHER" id="PTHR30486:SF16">
    <property type="entry name" value="TWITCHING MOTILITY PROTEIN PILT"/>
    <property type="match status" value="1"/>
</dbReference>
<dbReference type="EMBL" id="PCVY01000065">
    <property type="protein sequence ID" value="PIQ85538.1"/>
    <property type="molecule type" value="Genomic_DNA"/>
</dbReference>
<evidence type="ECO:0000313" key="3">
    <source>
        <dbReference type="EMBL" id="PIQ85538.1"/>
    </source>
</evidence>
<dbReference type="InterPro" id="IPR001482">
    <property type="entry name" value="T2SS/T4SS_dom"/>
</dbReference>
<reference evidence="3 4" key="1">
    <citation type="submission" date="2017-09" db="EMBL/GenBank/DDBJ databases">
        <title>Depth-based differentiation of microbial function through sediment-hosted aquifers and enrichment of novel symbionts in the deep terrestrial subsurface.</title>
        <authorList>
            <person name="Probst A.J."/>
            <person name="Ladd B."/>
            <person name="Jarett J.K."/>
            <person name="Geller-Mcgrath D.E."/>
            <person name="Sieber C.M."/>
            <person name="Emerson J.B."/>
            <person name="Anantharaman K."/>
            <person name="Thomas B.C."/>
            <person name="Malmstrom R."/>
            <person name="Stieglmeier M."/>
            <person name="Klingl A."/>
            <person name="Woyke T."/>
            <person name="Ryan C.M."/>
            <person name="Banfield J.F."/>
        </authorList>
    </citation>
    <scope>NUCLEOTIDE SEQUENCE [LARGE SCALE GENOMIC DNA]</scope>
    <source>
        <strain evidence="3">CG11_big_fil_rev_8_21_14_0_20_45_26</strain>
    </source>
</reference>
<comment type="caution">
    <text evidence="3">The sequence shown here is derived from an EMBL/GenBank/DDBJ whole genome shotgun (WGS) entry which is preliminary data.</text>
</comment>
<dbReference type="PANTHER" id="PTHR30486">
    <property type="entry name" value="TWITCHING MOTILITY PROTEIN PILT"/>
    <property type="match status" value="1"/>
</dbReference>
<accession>A0A2H0LMF4</accession>
<dbReference type="SMART" id="SM00382">
    <property type="entry name" value="AAA"/>
    <property type="match status" value="1"/>
</dbReference>
<comment type="similarity">
    <text evidence="1">Belongs to the GSP E family.</text>
</comment>
<dbReference type="Proteomes" id="UP000230859">
    <property type="component" value="Unassembled WGS sequence"/>
</dbReference>
<gene>
    <name evidence="3" type="ORF">COV74_08590</name>
</gene>
<evidence type="ECO:0000256" key="1">
    <source>
        <dbReference type="ARBA" id="ARBA00006611"/>
    </source>
</evidence>
<dbReference type="Gene3D" id="3.40.50.300">
    <property type="entry name" value="P-loop containing nucleotide triphosphate hydrolases"/>
    <property type="match status" value="1"/>
</dbReference>
<dbReference type="PROSITE" id="PS00662">
    <property type="entry name" value="T2SP_E"/>
    <property type="match status" value="1"/>
</dbReference>
<dbReference type="GO" id="GO:0016887">
    <property type="term" value="F:ATP hydrolysis activity"/>
    <property type="evidence" value="ECO:0007669"/>
    <property type="project" value="InterPro"/>
</dbReference>
<dbReference type="CDD" id="cd01131">
    <property type="entry name" value="PilT"/>
    <property type="match status" value="1"/>
</dbReference>
<evidence type="ECO:0000259" key="2">
    <source>
        <dbReference type="PROSITE" id="PS00662"/>
    </source>
</evidence>
<dbReference type="NCBIfam" id="TIGR01420">
    <property type="entry name" value="pilT_fam"/>
    <property type="match status" value="1"/>
</dbReference>
<protein>
    <submittedName>
        <fullName evidence="3">Type IV pili twitching motility protein PilT</fullName>
    </submittedName>
</protein>
<proteinExistence type="inferred from homology"/>